<dbReference type="SUPFAM" id="SSF55811">
    <property type="entry name" value="Nudix"/>
    <property type="match status" value="1"/>
</dbReference>
<evidence type="ECO:0000256" key="5">
    <source>
        <dbReference type="ARBA" id="ARBA00022842"/>
    </source>
</evidence>
<gene>
    <name evidence="9" type="ORF">OP8BY_0460</name>
</gene>
<dbReference type="PROSITE" id="PS51462">
    <property type="entry name" value="NUDIX"/>
    <property type="match status" value="1"/>
</dbReference>
<comment type="caution">
    <text evidence="9">The sequence shown here is derived from an EMBL/GenBank/DDBJ whole genome shotgun (WGS) entry which is preliminary data.</text>
</comment>
<name>A0A3E2BKV9_9BACT</name>
<dbReference type="InterPro" id="IPR015797">
    <property type="entry name" value="NUDIX_hydrolase-like_dom_sf"/>
</dbReference>
<dbReference type="InterPro" id="IPR000086">
    <property type="entry name" value="NUDIX_hydrolase_dom"/>
</dbReference>
<comment type="cofactor">
    <cofactor evidence="1">
        <name>Mn(2+)</name>
        <dbReference type="ChEBI" id="CHEBI:29035"/>
    </cofactor>
</comment>
<keyword evidence="3" id="KW-0479">Metal-binding</keyword>
<dbReference type="CDD" id="cd03426">
    <property type="entry name" value="NUDIX_CoAse_Nudt7"/>
    <property type="match status" value="1"/>
</dbReference>
<protein>
    <submittedName>
        <fullName evidence="9">Putative nudix hydrolase YeaB</fullName>
    </submittedName>
</protein>
<evidence type="ECO:0000256" key="6">
    <source>
        <dbReference type="ARBA" id="ARBA00023211"/>
    </source>
</evidence>
<dbReference type="PANTHER" id="PTHR12992:SF11">
    <property type="entry name" value="MITOCHONDRIAL COENZYME A DIPHOSPHATASE NUDT8"/>
    <property type="match status" value="1"/>
</dbReference>
<dbReference type="EMBL" id="QUAH01000010">
    <property type="protein sequence ID" value="RFT15351.1"/>
    <property type="molecule type" value="Genomic_DNA"/>
</dbReference>
<organism evidence="9 10">
    <name type="scientific">Candidatus Saccharicenans subterraneus</name>
    <dbReference type="NCBI Taxonomy" id="2508984"/>
    <lineage>
        <taxon>Bacteria</taxon>
        <taxon>Candidatus Aminicenantota</taxon>
        <taxon>Candidatus Aminicenantia</taxon>
        <taxon>Candidatus Aminicenantales</taxon>
        <taxon>Candidatus Saccharicenantaceae</taxon>
        <taxon>Candidatus Saccharicenans</taxon>
    </lineage>
</organism>
<dbReference type="GO" id="GO:0046872">
    <property type="term" value="F:metal ion binding"/>
    <property type="evidence" value="ECO:0007669"/>
    <property type="project" value="UniProtKB-KW"/>
</dbReference>
<evidence type="ECO:0000256" key="3">
    <source>
        <dbReference type="ARBA" id="ARBA00022723"/>
    </source>
</evidence>
<sequence>MNKPFQLDSIIEWLPRRLSQEKPGLLAQLRMSPLPPPSTLTYQDVLETCLKAAVLILLYPKGSEPHLVFIHRTGLGSHHQNQISFPGGGIQPGENIEQAAGREAREELGIETEKIILVGQLTPLYVQPSNYCIFPVVAISQTEMNFSPCPGEVASVIEVPLSHLLDGNNLKQEQWLLRGREVLVPFYQFEQHKIWGATAMILSELLEILKGMQTPDLAPGTRWDGR</sequence>
<comment type="cofactor">
    <cofactor evidence="2">
        <name>Mg(2+)</name>
        <dbReference type="ChEBI" id="CHEBI:18420"/>
    </cofactor>
</comment>
<evidence type="ECO:0000313" key="10">
    <source>
        <dbReference type="Proteomes" id="UP000257323"/>
    </source>
</evidence>
<dbReference type="InterPro" id="IPR045121">
    <property type="entry name" value="CoAse"/>
</dbReference>
<dbReference type="Proteomes" id="UP000257323">
    <property type="component" value="Unassembled WGS sequence"/>
</dbReference>
<reference evidence="9 10" key="1">
    <citation type="submission" date="2018-08" db="EMBL/GenBank/DDBJ databases">
        <title>Genome analysis of the thermophilic bacterium of the candidate phylum Aminicenantes from deep subsurface aquifer revealed its physiology and ecological role.</title>
        <authorList>
            <person name="Kadnikov V.V."/>
            <person name="Mardanov A.V."/>
            <person name="Beletsky A.V."/>
            <person name="Karnachuk O.V."/>
            <person name="Ravin N.V."/>
        </authorList>
    </citation>
    <scope>NUCLEOTIDE SEQUENCE [LARGE SCALE GENOMIC DNA]</scope>
    <source>
        <strain evidence="9">BY38</strain>
    </source>
</reference>
<evidence type="ECO:0000256" key="4">
    <source>
        <dbReference type="ARBA" id="ARBA00022801"/>
    </source>
</evidence>
<feature type="domain" description="Nudix hydrolase" evidence="8">
    <location>
        <begin position="49"/>
        <end position="184"/>
    </location>
</feature>
<dbReference type="PROSITE" id="PS00893">
    <property type="entry name" value="NUDIX_BOX"/>
    <property type="match status" value="1"/>
</dbReference>
<keyword evidence="4 7" id="KW-0378">Hydrolase</keyword>
<keyword evidence="6" id="KW-0464">Manganese</keyword>
<dbReference type="PANTHER" id="PTHR12992">
    <property type="entry name" value="NUDIX HYDROLASE"/>
    <property type="match status" value="1"/>
</dbReference>
<evidence type="ECO:0000259" key="8">
    <source>
        <dbReference type="PROSITE" id="PS51462"/>
    </source>
</evidence>
<accession>A0A3E2BKV9</accession>
<dbReference type="InterPro" id="IPR020476">
    <property type="entry name" value="Nudix_hydrolase"/>
</dbReference>
<dbReference type="Pfam" id="PF00293">
    <property type="entry name" value="NUDIX"/>
    <property type="match status" value="1"/>
</dbReference>
<evidence type="ECO:0000313" key="9">
    <source>
        <dbReference type="EMBL" id="RFT15351.1"/>
    </source>
</evidence>
<dbReference type="GO" id="GO:0010945">
    <property type="term" value="F:coenzyme A diphosphatase activity"/>
    <property type="evidence" value="ECO:0007669"/>
    <property type="project" value="InterPro"/>
</dbReference>
<dbReference type="Gene3D" id="3.90.79.10">
    <property type="entry name" value="Nucleoside Triphosphate Pyrophosphohydrolase"/>
    <property type="match status" value="1"/>
</dbReference>
<evidence type="ECO:0000256" key="2">
    <source>
        <dbReference type="ARBA" id="ARBA00001946"/>
    </source>
</evidence>
<dbReference type="PRINTS" id="PR00502">
    <property type="entry name" value="NUDIXFAMILY"/>
</dbReference>
<dbReference type="AlphaFoldDB" id="A0A3E2BKV9"/>
<comment type="similarity">
    <text evidence="7">Belongs to the Nudix hydrolase family.</text>
</comment>
<evidence type="ECO:0000256" key="1">
    <source>
        <dbReference type="ARBA" id="ARBA00001936"/>
    </source>
</evidence>
<evidence type="ECO:0000256" key="7">
    <source>
        <dbReference type="RuleBase" id="RU003476"/>
    </source>
</evidence>
<keyword evidence="5" id="KW-0460">Magnesium</keyword>
<proteinExistence type="inferred from homology"/>
<dbReference type="InterPro" id="IPR020084">
    <property type="entry name" value="NUDIX_hydrolase_CS"/>
</dbReference>